<feature type="binding site" evidence="14">
    <location>
        <begin position="147"/>
        <end position="153"/>
    </location>
    <ligand>
        <name>ATP</name>
        <dbReference type="ChEBI" id="CHEBI:30616"/>
    </ligand>
</feature>
<evidence type="ECO:0000256" key="7">
    <source>
        <dbReference type="ARBA" id="ARBA00022741"/>
    </source>
</evidence>
<comment type="function">
    <text evidence="14">Cell wall formation.</text>
</comment>
<keyword evidence="6 14" id="KW-0132">Cell division</keyword>
<dbReference type="Pfam" id="PF01225">
    <property type="entry name" value="Mur_ligase"/>
    <property type="match status" value="1"/>
</dbReference>
<comment type="subcellular location">
    <subcellularLocation>
        <location evidence="1 14">Cytoplasm</location>
    </subcellularLocation>
</comment>
<comment type="caution">
    <text evidence="18">The sequence shown here is derived from an EMBL/GenBank/DDBJ whole genome shotgun (WGS) entry which is preliminary data.</text>
</comment>
<evidence type="ECO:0000256" key="12">
    <source>
        <dbReference type="ARBA" id="ARBA00023316"/>
    </source>
</evidence>
<dbReference type="Gene3D" id="3.90.190.20">
    <property type="entry name" value="Mur ligase, C-terminal domain"/>
    <property type="match status" value="1"/>
</dbReference>
<dbReference type="NCBIfam" id="TIGR01082">
    <property type="entry name" value="murC"/>
    <property type="match status" value="1"/>
</dbReference>
<dbReference type="AlphaFoldDB" id="A0A2N6RX13"/>
<dbReference type="SUPFAM" id="SSF53623">
    <property type="entry name" value="MurD-like peptide ligases, catalytic domain"/>
    <property type="match status" value="1"/>
</dbReference>
<dbReference type="EC" id="6.3.2.8" evidence="3 14"/>
<dbReference type="GO" id="GO:0051301">
    <property type="term" value="P:cell division"/>
    <property type="evidence" value="ECO:0007669"/>
    <property type="project" value="UniProtKB-KW"/>
</dbReference>
<dbReference type="GO" id="GO:0008763">
    <property type="term" value="F:UDP-N-acetylmuramate-L-alanine ligase activity"/>
    <property type="evidence" value="ECO:0007669"/>
    <property type="project" value="UniProtKB-UniRule"/>
</dbReference>
<dbReference type="Pfam" id="PF02875">
    <property type="entry name" value="Mur_ligase_C"/>
    <property type="match status" value="1"/>
</dbReference>
<evidence type="ECO:0000259" key="15">
    <source>
        <dbReference type="Pfam" id="PF01225"/>
    </source>
</evidence>
<dbReference type="GeneID" id="98326545"/>
<dbReference type="GO" id="GO:0005524">
    <property type="term" value="F:ATP binding"/>
    <property type="evidence" value="ECO:0007669"/>
    <property type="project" value="UniProtKB-UniRule"/>
</dbReference>
<sequence length="534" mass="56592">MSNVNNNADLGHENEDLLCSKITLNPIKAAFEDSKNASTLGRVHFIGIGGAGMSVLAEMLHEEGVNVSGCDREENDHTKRLEELGISVEIGQNASHVESADVLVYSSAIKPNNPEIVAAYANGVKLVHRSDILALLLASKTGVTVAGAHGKTTTSSLLSHILSVAGTGELADPSYAIGGSIQAADGTVIDGGHAGKGSVMVAEADESDGSFEKYRPSIAIVTNAEADHLDHYGSSERYREAFVEHVSHAIDHVIICADDEGARKVLEKMSDETLRATIAYGAYDSWASTSARVQNLAQFAGIKHESEQAVSGREVFTLVLPGDIAGNAGNAGNAGKIEDSLSLEVSLLIPGLHNARNASAAIIAAVLLGMKPEDAARGAQSFRGASRRFDIRGCVNGVTVVDDYAHHPTEIEALLRAARRRYTSAKLRVLFQPHLFSRTRAFASEFAKALALADDVIVTGIFPAREKQEDFPNIHAETIVEAAKTQNLNVQIEAVEDMREAALKLTARAKSGDVLLTVGAGSITDMTSVMLEAL</sequence>
<dbReference type="Gene3D" id="3.40.1190.10">
    <property type="entry name" value="Mur-like, catalytic domain"/>
    <property type="match status" value="1"/>
</dbReference>
<keyword evidence="5 14" id="KW-0436">Ligase</keyword>
<keyword evidence="19" id="KW-1185">Reference proteome</keyword>
<keyword evidence="10 14" id="KW-0573">Peptidoglycan synthesis</keyword>
<accession>A0A2N6RX13</accession>
<reference evidence="18 19" key="1">
    <citation type="submission" date="2017-09" db="EMBL/GenBank/DDBJ databases">
        <title>Bacterial strain isolated from the female urinary microbiota.</title>
        <authorList>
            <person name="Thomas-White K."/>
            <person name="Kumar N."/>
            <person name="Forster S."/>
            <person name="Putonti C."/>
            <person name="Lawley T."/>
            <person name="Wolfe A.J."/>
        </authorList>
    </citation>
    <scope>NUCLEOTIDE SEQUENCE [LARGE SCALE GENOMIC DNA]</scope>
    <source>
        <strain evidence="18 19">UMB1686</strain>
    </source>
</reference>
<dbReference type="GO" id="GO:0008360">
    <property type="term" value="P:regulation of cell shape"/>
    <property type="evidence" value="ECO:0007669"/>
    <property type="project" value="UniProtKB-KW"/>
</dbReference>
<dbReference type="SUPFAM" id="SSF53244">
    <property type="entry name" value="MurD-like peptide ligases, peptide-binding domain"/>
    <property type="match status" value="1"/>
</dbReference>
<protein>
    <recommendedName>
        <fullName evidence="3 14">UDP-N-acetylmuramate--L-alanine ligase</fullName>
        <ecNumber evidence="3 14">6.3.2.8</ecNumber>
    </recommendedName>
    <alternativeName>
        <fullName evidence="14">UDP-N-acetylmuramoyl-L-alanine synthetase</fullName>
    </alternativeName>
</protein>
<evidence type="ECO:0000256" key="1">
    <source>
        <dbReference type="ARBA" id="ARBA00004496"/>
    </source>
</evidence>
<evidence type="ECO:0000256" key="4">
    <source>
        <dbReference type="ARBA" id="ARBA00022490"/>
    </source>
</evidence>
<evidence type="ECO:0000256" key="2">
    <source>
        <dbReference type="ARBA" id="ARBA00004752"/>
    </source>
</evidence>
<keyword evidence="7 14" id="KW-0547">Nucleotide-binding</keyword>
<dbReference type="Proteomes" id="UP000235771">
    <property type="component" value="Unassembled WGS sequence"/>
</dbReference>
<dbReference type="InterPro" id="IPR036565">
    <property type="entry name" value="Mur-like_cat_sf"/>
</dbReference>
<dbReference type="InterPro" id="IPR000713">
    <property type="entry name" value="Mur_ligase_N"/>
</dbReference>
<dbReference type="HAMAP" id="MF_00046">
    <property type="entry name" value="MurC"/>
    <property type="match status" value="1"/>
</dbReference>
<keyword evidence="12 14" id="KW-0961">Cell wall biogenesis/degradation</keyword>
<dbReference type="RefSeq" id="WP_102694569.1">
    <property type="nucleotide sequence ID" value="NZ_JAKNCL010000002.1"/>
</dbReference>
<keyword evidence="4 14" id="KW-0963">Cytoplasm</keyword>
<organism evidence="18 19">
    <name type="scientific">Gardnerella greenwoodii</name>
    <dbReference type="NCBI Taxonomy" id="2914925"/>
    <lineage>
        <taxon>Bacteria</taxon>
        <taxon>Bacillati</taxon>
        <taxon>Actinomycetota</taxon>
        <taxon>Actinomycetes</taxon>
        <taxon>Bifidobacteriales</taxon>
        <taxon>Bifidobacteriaceae</taxon>
        <taxon>Gardnerella</taxon>
    </lineage>
</organism>
<evidence type="ECO:0000256" key="6">
    <source>
        <dbReference type="ARBA" id="ARBA00022618"/>
    </source>
</evidence>
<dbReference type="Gene3D" id="3.40.50.720">
    <property type="entry name" value="NAD(P)-binding Rossmann-like Domain"/>
    <property type="match status" value="1"/>
</dbReference>
<comment type="pathway">
    <text evidence="2 14">Cell wall biogenesis; peptidoglycan biosynthesis.</text>
</comment>
<evidence type="ECO:0000313" key="19">
    <source>
        <dbReference type="Proteomes" id="UP000235771"/>
    </source>
</evidence>
<dbReference type="InterPro" id="IPR036615">
    <property type="entry name" value="Mur_ligase_C_dom_sf"/>
</dbReference>
<dbReference type="GO" id="GO:0071555">
    <property type="term" value="P:cell wall organization"/>
    <property type="evidence" value="ECO:0007669"/>
    <property type="project" value="UniProtKB-KW"/>
</dbReference>
<dbReference type="InterPro" id="IPR050061">
    <property type="entry name" value="MurCDEF_pg_biosynth"/>
</dbReference>
<dbReference type="Pfam" id="PF08245">
    <property type="entry name" value="Mur_ligase_M"/>
    <property type="match status" value="1"/>
</dbReference>
<dbReference type="PANTHER" id="PTHR43445">
    <property type="entry name" value="UDP-N-ACETYLMURAMATE--L-ALANINE LIGASE-RELATED"/>
    <property type="match status" value="1"/>
</dbReference>
<gene>
    <name evidence="14 18" type="primary">murC</name>
    <name evidence="18" type="ORF">CJ216_00590</name>
</gene>
<evidence type="ECO:0000256" key="11">
    <source>
        <dbReference type="ARBA" id="ARBA00023306"/>
    </source>
</evidence>
<evidence type="ECO:0000256" key="13">
    <source>
        <dbReference type="ARBA" id="ARBA00047833"/>
    </source>
</evidence>
<dbReference type="EMBL" id="PNGV01000001">
    <property type="protein sequence ID" value="PMC42649.1"/>
    <property type="molecule type" value="Genomic_DNA"/>
</dbReference>
<evidence type="ECO:0000259" key="17">
    <source>
        <dbReference type="Pfam" id="PF08245"/>
    </source>
</evidence>
<dbReference type="PANTHER" id="PTHR43445:SF3">
    <property type="entry name" value="UDP-N-ACETYLMURAMATE--L-ALANINE LIGASE"/>
    <property type="match status" value="1"/>
</dbReference>
<evidence type="ECO:0000256" key="9">
    <source>
        <dbReference type="ARBA" id="ARBA00022960"/>
    </source>
</evidence>
<dbReference type="GO" id="GO:0009252">
    <property type="term" value="P:peptidoglycan biosynthetic process"/>
    <property type="evidence" value="ECO:0007669"/>
    <property type="project" value="UniProtKB-UniRule"/>
</dbReference>
<feature type="domain" description="Mur ligase N-terminal catalytic" evidence="15">
    <location>
        <begin position="43"/>
        <end position="140"/>
    </location>
</feature>
<dbReference type="InterPro" id="IPR013221">
    <property type="entry name" value="Mur_ligase_cen"/>
</dbReference>
<evidence type="ECO:0000256" key="14">
    <source>
        <dbReference type="HAMAP-Rule" id="MF_00046"/>
    </source>
</evidence>
<name>A0A2N6RX13_9BIFI</name>
<evidence type="ECO:0000256" key="10">
    <source>
        <dbReference type="ARBA" id="ARBA00022984"/>
    </source>
</evidence>
<evidence type="ECO:0000256" key="5">
    <source>
        <dbReference type="ARBA" id="ARBA00022598"/>
    </source>
</evidence>
<dbReference type="UniPathway" id="UPA00219"/>
<comment type="similarity">
    <text evidence="14">Belongs to the MurCDEF family.</text>
</comment>
<proteinExistence type="inferred from homology"/>
<keyword evidence="11 14" id="KW-0131">Cell cycle</keyword>
<dbReference type="InterPro" id="IPR005758">
    <property type="entry name" value="UDP-N-AcMur_Ala_ligase_MurC"/>
</dbReference>
<evidence type="ECO:0000259" key="16">
    <source>
        <dbReference type="Pfam" id="PF02875"/>
    </source>
</evidence>
<keyword evidence="9 14" id="KW-0133">Cell shape</keyword>
<dbReference type="SUPFAM" id="SSF51984">
    <property type="entry name" value="MurCD N-terminal domain"/>
    <property type="match status" value="1"/>
</dbReference>
<evidence type="ECO:0000313" key="18">
    <source>
        <dbReference type="EMBL" id="PMC42649.1"/>
    </source>
</evidence>
<dbReference type="GO" id="GO:0005737">
    <property type="term" value="C:cytoplasm"/>
    <property type="evidence" value="ECO:0007669"/>
    <property type="project" value="UniProtKB-SubCell"/>
</dbReference>
<dbReference type="InterPro" id="IPR004101">
    <property type="entry name" value="Mur_ligase_C"/>
</dbReference>
<evidence type="ECO:0000256" key="3">
    <source>
        <dbReference type="ARBA" id="ARBA00012211"/>
    </source>
</evidence>
<feature type="domain" description="Mur ligase C-terminal" evidence="16">
    <location>
        <begin position="387"/>
        <end position="521"/>
    </location>
</feature>
<keyword evidence="8 14" id="KW-0067">ATP-binding</keyword>
<comment type="catalytic activity">
    <reaction evidence="13 14">
        <text>UDP-N-acetyl-alpha-D-muramate + L-alanine + ATP = UDP-N-acetyl-alpha-D-muramoyl-L-alanine + ADP + phosphate + H(+)</text>
        <dbReference type="Rhea" id="RHEA:23372"/>
        <dbReference type="ChEBI" id="CHEBI:15378"/>
        <dbReference type="ChEBI" id="CHEBI:30616"/>
        <dbReference type="ChEBI" id="CHEBI:43474"/>
        <dbReference type="ChEBI" id="CHEBI:57972"/>
        <dbReference type="ChEBI" id="CHEBI:70757"/>
        <dbReference type="ChEBI" id="CHEBI:83898"/>
        <dbReference type="ChEBI" id="CHEBI:456216"/>
        <dbReference type="EC" id="6.3.2.8"/>
    </reaction>
</comment>
<feature type="domain" description="Mur ligase central" evidence="17">
    <location>
        <begin position="145"/>
        <end position="365"/>
    </location>
</feature>
<evidence type="ECO:0000256" key="8">
    <source>
        <dbReference type="ARBA" id="ARBA00022840"/>
    </source>
</evidence>